<keyword evidence="8" id="KW-0539">Nucleus</keyword>
<dbReference type="GO" id="GO:0061025">
    <property type="term" value="P:membrane fusion"/>
    <property type="evidence" value="ECO:0007669"/>
    <property type="project" value="TreeGrafter"/>
</dbReference>
<sequence length="1670" mass="192244">TTTSYYTPDLTSTVRKTVRSGAGSAYNNLGHTTDEEDTRGEESERIIFRDTPRSPKDSPIVRLWKRLSGNGDEFKAGPPGTYYDMKVNWWDDIPRLLLIIFSIFFVILAIGYVTTAHPDTLANGAKVVAASTRDMVGFFYQYLIVPSAVLAALAVAVIAVYYTHRYYRNSRAEEEGAFFDLVEKITDTVRDSAADGEEYISVPHVRDVIFPPARRRPAELARWERAVEYVNDNESRIATETRLIRGHECAVWKWLEAKKTGWQGKAFAEALSPNVPKQGLTKFLKIRDMVANDGSDRLKAELDMRDKLRPIQPLHVGYCADHSTNEKLIFAMFSTNDQAHKAFTALHGEWYCGRLINVRDILPTPVDQSTVFGLYQVNLEFNWPSCVEEESFHFISVFTYLFPGKMVKFTGKPKDKDEASDSDKEDDGEARIQLFFIREELLSLKDEHLPLEKAVEEGTRCLARAALSLRKLARDAECTLPDILIKMVASEKVVAYARISPAEGDWQVRNTHERWIPSEKGRVVYDDKLFELQERTAEGWTFVAHTDVWGAKISQKTMSTAPNGWKYEGSWARDFHSTGDKEGWMYSVGGQFDGSEANERAESGSILDVQANIGIDDNWEYATKQNGVFHDKCMPGDRARRRRFVAPVVKNDDPVTNYNAMRQFEIHDVVSQWQLRAYVFWGKDLLPVTKDFSSRAFVRFSYLHHTKQTAVVDRTANPVFNESLVFDKLLIPGSHNTIIDCPPSVFVDVRGERHDDSECFLGRFTASPTVICSATERRAKMRWFTLSFGQGRTRGSLLCAFELFLRDTNHKVELPLMPAKKKTSGIEVPAELRPKFSKYSVQMLCWGVRNLQRHNLLTVRRPFISMIFGDSDAKLRPLRDVKDNPNFDEPLVTFQEVMLPDELELAPPLVLNLHDQRAFRRQPLVGVCLVSDYRKYVKTARIQKQDQLSDDGWQQFEDLVELEDAADAKLPKVVNDEHLGDYRIDWWSKFYYSDGHSERAPGFKETGIESLRIFPWPLEDTKEYGRFKDFLDTFHPAKRVVLGHFDDHEEKELTGELKGRLFLRKYEGEKAPALAQPSGVEFPGVTACRVRLYVVAATGLINKKTNRACDSYVMARIGKKKISRKASYSPDNVDPEYGELIEFDVELPLEKDLVITVMNRRRIIRDEEIGSTTIDLEDRLLTRHRATVALPQQYTTKGDLVWRDQLSPLSTLRRYCRRMQLPPPRFLGDAYPNLGLEVLGVKFMISDIEREPTPRPRVGSPVQRVALFVLHKMGLVPEHVESRPLFDSHGGKQEVGRIRCWVDIFPLDIGPVPRPIDISVRRPEQYQIRIAIFNVFNAVVCKRNFQQPCGDLYVKAFLNGQQKGQKTDVHYRVLDGFASFNYRLILDFDWNPWEKKIYAKEKKRLFRKSRTELTDSLLILQLWDNNKFSKDTLLGELVVDLQGFQEGMMDPDEIQAVYYPQVRYRNLCARCCRWSWARRPALCCNRKRKEKLKLKETIPLPKAPLYKPPNKDDPYFRPFEGETLRGYFPMLRKGAELPNEQKVDHDAKKKKNDDYAVLNPDKNYVTGVVEMEVQLLPKHEADREKVGLKRKKPNHSPTLEKPDRSTWDSHWLLSRIRPALRHFWHTWGKPLIVWLVIILLIVLVVASILYNLPLILERVFASMAELITGE</sequence>
<organism evidence="12 13">
    <name type="scientific">Mesorhabditis spiculigera</name>
    <dbReference type="NCBI Taxonomy" id="96644"/>
    <lineage>
        <taxon>Eukaryota</taxon>
        <taxon>Metazoa</taxon>
        <taxon>Ecdysozoa</taxon>
        <taxon>Nematoda</taxon>
        <taxon>Chromadorea</taxon>
        <taxon>Rhabditida</taxon>
        <taxon>Rhabditina</taxon>
        <taxon>Rhabditomorpha</taxon>
        <taxon>Rhabditoidea</taxon>
        <taxon>Rhabditidae</taxon>
        <taxon>Mesorhabditinae</taxon>
        <taxon>Mesorhabditis</taxon>
    </lineage>
</organism>
<dbReference type="SUPFAM" id="SSF49562">
    <property type="entry name" value="C2 domain (Calcium/lipid-binding domain, CaLB)"/>
    <property type="match status" value="3"/>
</dbReference>
<dbReference type="InterPro" id="IPR041885">
    <property type="entry name" value="MAN1_winged_helix_dom"/>
</dbReference>
<dbReference type="PROSITE" id="PS50004">
    <property type="entry name" value="C2"/>
    <property type="match status" value="4"/>
</dbReference>
<keyword evidence="3" id="KW-0597">Phosphoprotein</keyword>
<name>A0AA36CM29_9BILA</name>
<feature type="transmembrane region" description="Helical" evidence="10">
    <location>
        <begin position="1631"/>
        <end position="1650"/>
    </location>
</feature>
<keyword evidence="6 10" id="KW-1133">Transmembrane helix</keyword>
<evidence type="ECO:0000313" key="13">
    <source>
        <dbReference type="Proteomes" id="UP001177023"/>
    </source>
</evidence>
<dbReference type="CDD" id="cd04037">
    <property type="entry name" value="C2E_Ferlin"/>
    <property type="match status" value="1"/>
</dbReference>
<dbReference type="InterPro" id="IPR037721">
    <property type="entry name" value="Ferlin"/>
</dbReference>
<keyword evidence="4 10" id="KW-0812">Transmembrane</keyword>
<dbReference type="InterPro" id="IPR055072">
    <property type="entry name" value="Ferlin_DSRM"/>
</dbReference>
<dbReference type="Gene3D" id="2.60.40.150">
    <property type="entry name" value="C2 domain"/>
    <property type="match status" value="3"/>
</dbReference>
<protein>
    <recommendedName>
        <fullName evidence="11">C2 domain-containing protein</fullName>
    </recommendedName>
</protein>
<evidence type="ECO:0000256" key="7">
    <source>
        <dbReference type="ARBA" id="ARBA00023136"/>
    </source>
</evidence>
<evidence type="ECO:0000256" key="10">
    <source>
        <dbReference type="SAM" id="Phobius"/>
    </source>
</evidence>
<keyword evidence="7 10" id="KW-0472">Membrane</keyword>
<dbReference type="GO" id="GO:0007009">
    <property type="term" value="P:plasma membrane organization"/>
    <property type="evidence" value="ECO:0007669"/>
    <property type="project" value="TreeGrafter"/>
</dbReference>
<dbReference type="InterPro" id="IPR012677">
    <property type="entry name" value="Nucleotide-bd_a/b_plait_sf"/>
</dbReference>
<feature type="non-terminal residue" evidence="12">
    <location>
        <position position="1"/>
    </location>
</feature>
<keyword evidence="5" id="KW-0677">Repeat</keyword>
<dbReference type="SMART" id="SM00239">
    <property type="entry name" value="C2"/>
    <property type="match status" value="3"/>
</dbReference>
<dbReference type="Pfam" id="PF09402">
    <property type="entry name" value="MSC"/>
    <property type="match status" value="1"/>
</dbReference>
<feature type="transmembrane region" description="Helical" evidence="10">
    <location>
        <begin position="96"/>
        <end position="114"/>
    </location>
</feature>
<evidence type="ECO:0000256" key="5">
    <source>
        <dbReference type="ARBA" id="ARBA00022737"/>
    </source>
</evidence>
<feature type="region of interest" description="Disordered" evidence="9">
    <location>
        <begin position="1584"/>
        <end position="1604"/>
    </location>
</feature>
<feature type="non-terminal residue" evidence="12">
    <location>
        <position position="1670"/>
    </location>
</feature>
<keyword evidence="13" id="KW-1185">Reference proteome</keyword>
<feature type="domain" description="C2" evidence="11">
    <location>
        <begin position="1071"/>
        <end position="1189"/>
    </location>
</feature>
<dbReference type="Proteomes" id="UP001177023">
    <property type="component" value="Unassembled WGS sequence"/>
</dbReference>
<dbReference type="InterPro" id="IPR032362">
    <property type="entry name" value="Ferlin_C"/>
</dbReference>
<dbReference type="InterPro" id="IPR035892">
    <property type="entry name" value="C2_domain_sf"/>
</dbReference>
<evidence type="ECO:0000256" key="2">
    <source>
        <dbReference type="ARBA" id="ARBA00004540"/>
    </source>
</evidence>
<dbReference type="PANTHER" id="PTHR12546">
    <property type="entry name" value="FER-1-LIKE"/>
    <property type="match status" value="1"/>
</dbReference>
<evidence type="ECO:0000256" key="1">
    <source>
        <dbReference type="ARBA" id="ARBA00004167"/>
    </source>
</evidence>
<feature type="transmembrane region" description="Helical" evidence="10">
    <location>
        <begin position="139"/>
        <end position="162"/>
    </location>
</feature>
<dbReference type="InterPro" id="IPR000008">
    <property type="entry name" value="C2_dom"/>
</dbReference>
<feature type="domain" description="C2" evidence="11">
    <location>
        <begin position="822"/>
        <end position="949"/>
    </location>
</feature>
<dbReference type="PANTHER" id="PTHR12546:SF33">
    <property type="entry name" value="SPERM VESICLE FUSION PROTEIN FER-1"/>
    <property type="match status" value="1"/>
</dbReference>
<evidence type="ECO:0000256" key="6">
    <source>
        <dbReference type="ARBA" id="ARBA00022989"/>
    </source>
</evidence>
<feature type="region of interest" description="Disordered" evidence="9">
    <location>
        <begin position="22"/>
        <end position="43"/>
    </location>
</feature>
<dbReference type="InterPro" id="IPR037724">
    <property type="entry name" value="C2E_Ferlin"/>
</dbReference>
<dbReference type="InterPro" id="IPR037725">
    <property type="entry name" value="C2F_Ferlin"/>
</dbReference>
<evidence type="ECO:0000256" key="8">
    <source>
        <dbReference type="ARBA" id="ARBA00023242"/>
    </source>
</evidence>
<evidence type="ECO:0000256" key="3">
    <source>
        <dbReference type="ARBA" id="ARBA00022553"/>
    </source>
</evidence>
<evidence type="ECO:0000313" key="12">
    <source>
        <dbReference type="EMBL" id="CAJ0571114.1"/>
    </source>
</evidence>
<dbReference type="Gene3D" id="3.30.70.330">
    <property type="match status" value="1"/>
</dbReference>
<gene>
    <name evidence="12" type="ORF">MSPICULIGERA_LOCUS9538</name>
</gene>
<dbReference type="Pfam" id="PF00168">
    <property type="entry name" value="C2"/>
    <property type="match status" value="2"/>
</dbReference>
<evidence type="ECO:0000256" key="4">
    <source>
        <dbReference type="ARBA" id="ARBA00022692"/>
    </source>
</evidence>
<reference evidence="12" key="1">
    <citation type="submission" date="2023-06" db="EMBL/GenBank/DDBJ databases">
        <authorList>
            <person name="Delattre M."/>
        </authorList>
    </citation>
    <scope>NUCLEOTIDE SEQUENCE</scope>
    <source>
        <strain evidence="12">AF72</strain>
    </source>
</reference>
<evidence type="ECO:0000256" key="9">
    <source>
        <dbReference type="SAM" id="MobiDB-lite"/>
    </source>
</evidence>
<dbReference type="Pfam" id="PF22901">
    <property type="entry name" value="dsrm_Ferlin"/>
    <property type="match status" value="1"/>
</dbReference>
<dbReference type="GO" id="GO:0005637">
    <property type="term" value="C:nuclear inner membrane"/>
    <property type="evidence" value="ECO:0007669"/>
    <property type="project" value="UniProtKB-SubCell"/>
</dbReference>
<dbReference type="CDD" id="cd08374">
    <property type="entry name" value="C2F_Ferlin"/>
    <property type="match status" value="1"/>
</dbReference>
<comment type="caution">
    <text evidence="12">The sequence shown here is derived from an EMBL/GenBank/DDBJ whole genome shotgun (WGS) entry which is preliminary data.</text>
</comment>
<feature type="domain" description="C2" evidence="11">
    <location>
        <begin position="652"/>
        <end position="784"/>
    </location>
</feature>
<dbReference type="EMBL" id="CATQJA010002534">
    <property type="protein sequence ID" value="CAJ0571114.1"/>
    <property type="molecule type" value="Genomic_DNA"/>
</dbReference>
<dbReference type="InterPro" id="IPR018996">
    <property type="entry name" value="Man1/Src1-like_C"/>
</dbReference>
<dbReference type="Gene3D" id="1.10.10.1180">
    <property type="entry name" value="MAN1, winged-helix domain"/>
    <property type="match status" value="1"/>
</dbReference>
<accession>A0AA36CM29</accession>
<feature type="domain" description="C2" evidence="11">
    <location>
        <begin position="1308"/>
        <end position="1458"/>
    </location>
</feature>
<evidence type="ECO:0000259" key="11">
    <source>
        <dbReference type="PROSITE" id="PS50004"/>
    </source>
</evidence>
<comment type="subcellular location">
    <subcellularLocation>
        <location evidence="1">Membrane</location>
        <topology evidence="1">Single-pass membrane protein</topology>
    </subcellularLocation>
    <subcellularLocation>
        <location evidence="2">Nucleus inner membrane</location>
    </subcellularLocation>
</comment>
<dbReference type="Pfam" id="PF16165">
    <property type="entry name" value="Ferlin_C"/>
    <property type="match status" value="1"/>
</dbReference>
<proteinExistence type="predicted"/>